<name>A0A3D8I344_9HELI</name>
<gene>
    <name evidence="8" type="primary">pnp</name>
    <name evidence="10" type="ORF">CQA63_06580</name>
</gene>
<feature type="domain" description="S1 motif" evidence="9">
    <location>
        <begin position="634"/>
        <end position="701"/>
    </location>
</feature>
<dbReference type="SUPFAM" id="SSF54791">
    <property type="entry name" value="Eukaryotic type KH-domain (KH-domain type I)"/>
    <property type="match status" value="1"/>
</dbReference>
<comment type="catalytic activity">
    <reaction evidence="8">
        <text>RNA(n+1) + phosphate = RNA(n) + a ribonucleoside 5'-diphosphate</text>
        <dbReference type="Rhea" id="RHEA:22096"/>
        <dbReference type="Rhea" id="RHEA-COMP:14527"/>
        <dbReference type="Rhea" id="RHEA-COMP:17342"/>
        <dbReference type="ChEBI" id="CHEBI:43474"/>
        <dbReference type="ChEBI" id="CHEBI:57930"/>
        <dbReference type="ChEBI" id="CHEBI:140395"/>
        <dbReference type="EC" id="2.7.7.8"/>
    </reaction>
</comment>
<proteinExistence type="inferred from homology"/>
<dbReference type="EC" id="2.7.7.8" evidence="8"/>
<sequence>MTSVKIELANLSEEYRFDYVGRGANGGILYQNGGSVLLASVCTQEDKPVGEDFLPLSVQYIEKAYAKSKFPSGFIKREGKPSESEILTSRLIDRTLRPLFPKGYGYNTAIIVLVLSYDGKSDLALNALNAAACALYVSDLPLESLKDNAVAGVRIGRIDDNFVLNPTPLELMQSECDIFISGRGEELLMIEMKSLRTAKGANELSEEAFLEAIQLAKSYISHASKHYNQHFKPHKKPPLSLPLYEQNFDQSLYEEIYARYAPQLKESITFMAKSESAKSLSKLIAQVAEDYSLEHTQAQDYVFAAKRHYVRSMILDSAIRADGRGFKEVRPISIETNILPFVHGSVLFTRGQTQALVSATLGVENDAQSYESPASKTPLKRHFLFHYNFLPFSVGEAALIGSVGRRELGHGNLARSALHSNIQEQTQSIRLVSEILESNGSSSMASVCGGSLALCACGVEVDSLVAGVAMGLVTSGEKYAILTDISGLEDHDGDMDFKVAGSYKGISAMQMDIKLGGITETILKEALLQAKEARAHILEIMEKARANIKLNVDILPKSESFMIPPNKVVEVIGAGGRVIKDIIERFNVSVDLARDSGMVSIHADNMDNLQKAKAFIMQLVGGGQSVDWDSYIVGEHFIGKIKKITDFGVFVELPRGGDGLLHISKITKDRQARLNDILEGIEELECEILSQHKNKVELGLIQSII</sequence>
<evidence type="ECO:0000259" key="9">
    <source>
        <dbReference type="PROSITE" id="PS50126"/>
    </source>
</evidence>
<comment type="subcellular location">
    <subcellularLocation>
        <location evidence="8">Cytoplasm</location>
    </subcellularLocation>
</comment>
<evidence type="ECO:0000256" key="2">
    <source>
        <dbReference type="ARBA" id="ARBA00022490"/>
    </source>
</evidence>
<dbReference type="InterPro" id="IPR004087">
    <property type="entry name" value="KH_dom"/>
</dbReference>
<comment type="similarity">
    <text evidence="1 8">Belongs to the polyribonucleotide nucleotidyltransferase family.</text>
</comment>
<dbReference type="PROSITE" id="PS50126">
    <property type="entry name" value="S1"/>
    <property type="match status" value="1"/>
</dbReference>
<dbReference type="OrthoDB" id="9804305at2"/>
<dbReference type="SUPFAM" id="SSF55666">
    <property type="entry name" value="Ribonuclease PH domain 2-like"/>
    <property type="match status" value="2"/>
</dbReference>
<protein>
    <recommendedName>
        <fullName evidence="8">Polyribonucleotide nucleotidyltransferase</fullName>
        <ecNumber evidence="8">2.7.7.8</ecNumber>
    </recommendedName>
    <alternativeName>
        <fullName evidence="8">Polynucleotide phosphorylase</fullName>
        <shortName evidence="8">PNPase</shortName>
    </alternativeName>
</protein>
<evidence type="ECO:0000256" key="3">
    <source>
        <dbReference type="ARBA" id="ARBA00022679"/>
    </source>
</evidence>
<dbReference type="GO" id="GO:0003723">
    <property type="term" value="F:RNA binding"/>
    <property type="evidence" value="ECO:0007669"/>
    <property type="project" value="UniProtKB-UniRule"/>
</dbReference>
<dbReference type="GO" id="GO:0004654">
    <property type="term" value="F:polyribonucleotide nucleotidyltransferase activity"/>
    <property type="evidence" value="ECO:0007669"/>
    <property type="project" value="UniProtKB-UniRule"/>
</dbReference>
<dbReference type="CDD" id="cd11364">
    <property type="entry name" value="RNase_PH_PNPase_2"/>
    <property type="match status" value="1"/>
</dbReference>
<dbReference type="RefSeq" id="WP_104699065.1">
    <property type="nucleotide sequence ID" value="NZ_FZPP01000001.1"/>
</dbReference>
<keyword evidence="4 8" id="KW-0548">Nucleotidyltransferase</keyword>
<accession>A0A3D8I344</accession>
<evidence type="ECO:0000256" key="8">
    <source>
        <dbReference type="HAMAP-Rule" id="MF_01595"/>
    </source>
</evidence>
<dbReference type="Gene3D" id="3.30.1370.10">
    <property type="entry name" value="K Homology domain, type 1"/>
    <property type="match status" value="1"/>
</dbReference>
<keyword evidence="2 8" id="KW-0963">Cytoplasm</keyword>
<comment type="cofactor">
    <cofactor evidence="8">
        <name>Mg(2+)</name>
        <dbReference type="ChEBI" id="CHEBI:18420"/>
    </cofactor>
</comment>
<dbReference type="AlphaFoldDB" id="A0A3D8I344"/>
<dbReference type="GO" id="GO:0006402">
    <property type="term" value="P:mRNA catabolic process"/>
    <property type="evidence" value="ECO:0007669"/>
    <property type="project" value="UniProtKB-UniRule"/>
</dbReference>
<dbReference type="SMART" id="SM00322">
    <property type="entry name" value="KH"/>
    <property type="match status" value="1"/>
</dbReference>
<dbReference type="InterPro" id="IPR036345">
    <property type="entry name" value="ExoRNase_PH_dom2_sf"/>
</dbReference>
<dbReference type="PIRSF" id="PIRSF005499">
    <property type="entry name" value="PNPase"/>
    <property type="match status" value="1"/>
</dbReference>
<dbReference type="HAMAP" id="MF_01595">
    <property type="entry name" value="PNPase"/>
    <property type="match status" value="1"/>
</dbReference>
<dbReference type="InterPro" id="IPR012162">
    <property type="entry name" value="PNPase"/>
</dbReference>
<dbReference type="InterPro" id="IPR020568">
    <property type="entry name" value="Ribosomal_Su5_D2-typ_SF"/>
</dbReference>
<dbReference type="CDD" id="cd02393">
    <property type="entry name" value="KH-I_PNPase"/>
    <property type="match status" value="1"/>
</dbReference>
<dbReference type="InterPro" id="IPR012340">
    <property type="entry name" value="NA-bd_OB-fold"/>
</dbReference>
<dbReference type="Pfam" id="PF00013">
    <property type="entry name" value="KH_1"/>
    <property type="match status" value="1"/>
</dbReference>
<keyword evidence="3 8" id="KW-0808">Transferase</keyword>
<dbReference type="Gene3D" id="2.40.50.140">
    <property type="entry name" value="Nucleic acid-binding proteins"/>
    <property type="match status" value="1"/>
</dbReference>
<evidence type="ECO:0000256" key="7">
    <source>
        <dbReference type="ARBA" id="ARBA00022884"/>
    </source>
</evidence>
<evidence type="ECO:0000256" key="1">
    <source>
        <dbReference type="ARBA" id="ARBA00007404"/>
    </source>
</evidence>
<dbReference type="InterPro" id="IPR036612">
    <property type="entry name" value="KH_dom_type_1_sf"/>
</dbReference>
<dbReference type="InterPro" id="IPR003029">
    <property type="entry name" value="S1_domain"/>
</dbReference>
<dbReference type="SUPFAM" id="SSF50249">
    <property type="entry name" value="Nucleic acid-binding proteins"/>
    <property type="match status" value="1"/>
</dbReference>
<dbReference type="InterPro" id="IPR004088">
    <property type="entry name" value="KH_dom_type_1"/>
</dbReference>
<dbReference type="PROSITE" id="PS50084">
    <property type="entry name" value="KH_TYPE_1"/>
    <property type="match status" value="1"/>
</dbReference>
<evidence type="ECO:0000313" key="11">
    <source>
        <dbReference type="Proteomes" id="UP000256599"/>
    </source>
</evidence>
<dbReference type="InterPro" id="IPR001247">
    <property type="entry name" value="ExoRNase_PH_dom1"/>
</dbReference>
<organism evidence="10 11">
    <name type="scientific">Helicobacter marmotae</name>
    <dbReference type="NCBI Taxonomy" id="152490"/>
    <lineage>
        <taxon>Bacteria</taxon>
        <taxon>Pseudomonadati</taxon>
        <taxon>Campylobacterota</taxon>
        <taxon>Epsilonproteobacteria</taxon>
        <taxon>Campylobacterales</taxon>
        <taxon>Helicobacteraceae</taxon>
        <taxon>Helicobacter</taxon>
    </lineage>
</organism>
<dbReference type="InterPro" id="IPR027408">
    <property type="entry name" value="PNPase/RNase_PH_dom_sf"/>
</dbReference>
<dbReference type="InterPro" id="IPR015847">
    <property type="entry name" value="ExoRNase_PH_dom2"/>
</dbReference>
<keyword evidence="7 8" id="KW-0694">RNA-binding</keyword>
<feature type="binding site" evidence="8">
    <location>
        <position position="490"/>
    </location>
    <ligand>
        <name>Mg(2+)</name>
        <dbReference type="ChEBI" id="CHEBI:18420"/>
    </ligand>
</feature>
<dbReference type="GO" id="GO:0000175">
    <property type="term" value="F:3'-5'-RNA exonuclease activity"/>
    <property type="evidence" value="ECO:0007669"/>
    <property type="project" value="TreeGrafter"/>
</dbReference>
<keyword evidence="11" id="KW-1185">Reference proteome</keyword>
<dbReference type="Pfam" id="PF00575">
    <property type="entry name" value="S1"/>
    <property type="match status" value="1"/>
</dbReference>
<keyword evidence="6 8" id="KW-0460">Magnesium</keyword>
<dbReference type="GO" id="GO:0005829">
    <property type="term" value="C:cytosol"/>
    <property type="evidence" value="ECO:0007669"/>
    <property type="project" value="TreeGrafter"/>
</dbReference>
<keyword evidence="5 8" id="KW-0479">Metal-binding</keyword>
<dbReference type="Pfam" id="PF01138">
    <property type="entry name" value="RNase_PH"/>
    <property type="match status" value="2"/>
</dbReference>
<dbReference type="SUPFAM" id="SSF54211">
    <property type="entry name" value="Ribosomal protein S5 domain 2-like"/>
    <property type="match status" value="2"/>
</dbReference>
<reference evidence="10 11" key="1">
    <citation type="submission" date="2018-04" db="EMBL/GenBank/DDBJ databases">
        <title>Novel Campyloabacter and Helicobacter Species and Strains.</title>
        <authorList>
            <person name="Mannion A.J."/>
            <person name="Shen Z."/>
            <person name="Fox J.G."/>
        </authorList>
    </citation>
    <scope>NUCLEOTIDE SEQUENCE [LARGE SCALE GENOMIC DNA]</scope>
    <source>
        <strain evidence="10 11">MIT 98-6070</strain>
    </source>
</reference>
<evidence type="ECO:0000256" key="4">
    <source>
        <dbReference type="ARBA" id="ARBA00022695"/>
    </source>
</evidence>
<evidence type="ECO:0000256" key="6">
    <source>
        <dbReference type="ARBA" id="ARBA00022842"/>
    </source>
</evidence>
<dbReference type="Pfam" id="PF03725">
    <property type="entry name" value="RNase_PH_C"/>
    <property type="match status" value="2"/>
</dbReference>
<comment type="caution">
    <text evidence="10">The sequence shown here is derived from an EMBL/GenBank/DDBJ whole genome shotgun (WGS) entry which is preliminary data.</text>
</comment>
<dbReference type="SMART" id="SM00316">
    <property type="entry name" value="S1"/>
    <property type="match status" value="1"/>
</dbReference>
<dbReference type="NCBIfam" id="TIGR03591">
    <property type="entry name" value="polynuc_phos"/>
    <property type="match status" value="1"/>
</dbReference>
<dbReference type="Proteomes" id="UP000256599">
    <property type="component" value="Unassembled WGS sequence"/>
</dbReference>
<feature type="binding site" evidence="8">
    <location>
        <position position="496"/>
    </location>
    <ligand>
        <name>Mg(2+)</name>
        <dbReference type="ChEBI" id="CHEBI:18420"/>
    </ligand>
</feature>
<dbReference type="FunFam" id="3.30.1370.10:FF:000001">
    <property type="entry name" value="Polyribonucleotide nucleotidyltransferase"/>
    <property type="match status" value="1"/>
</dbReference>
<dbReference type="PANTHER" id="PTHR11252">
    <property type="entry name" value="POLYRIBONUCLEOTIDE NUCLEOTIDYLTRANSFERASE"/>
    <property type="match status" value="1"/>
</dbReference>
<dbReference type="NCBIfam" id="NF008805">
    <property type="entry name" value="PRK11824.1"/>
    <property type="match status" value="1"/>
</dbReference>
<comment type="function">
    <text evidence="8">Involved in mRNA degradation. Catalyzes the phosphorolysis of single-stranded polyribonucleotides processively in the 3'- to 5'-direction.</text>
</comment>
<dbReference type="Gene3D" id="3.30.230.70">
    <property type="entry name" value="GHMP Kinase, N-terminal domain"/>
    <property type="match status" value="2"/>
</dbReference>
<evidence type="ECO:0000313" key="10">
    <source>
        <dbReference type="EMBL" id="RDU59563.1"/>
    </source>
</evidence>
<evidence type="ECO:0000256" key="5">
    <source>
        <dbReference type="ARBA" id="ARBA00022723"/>
    </source>
</evidence>
<dbReference type="EMBL" id="NXLR01000011">
    <property type="protein sequence ID" value="RDU59563.1"/>
    <property type="molecule type" value="Genomic_DNA"/>
</dbReference>
<dbReference type="FunFam" id="3.30.230.70:FF:000029">
    <property type="entry name" value="Polyribonucleotide nucleotidyltransferase"/>
    <property type="match status" value="1"/>
</dbReference>
<dbReference type="GO" id="GO:0000287">
    <property type="term" value="F:magnesium ion binding"/>
    <property type="evidence" value="ECO:0007669"/>
    <property type="project" value="UniProtKB-UniRule"/>
</dbReference>
<dbReference type="PANTHER" id="PTHR11252:SF0">
    <property type="entry name" value="POLYRIBONUCLEOTIDE NUCLEOTIDYLTRANSFERASE 1, MITOCHONDRIAL"/>
    <property type="match status" value="1"/>
</dbReference>